<proteinExistence type="predicted"/>
<reference evidence="5" key="2">
    <citation type="submission" date="2014-12" db="EMBL/GenBank/DDBJ databases">
        <authorList>
            <person name="Smet A."/>
        </authorList>
    </citation>
    <scope>NUCLEOTIDE SEQUENCE [LARGE SCALE GENOMIC DNA]</scope>
</reference>
<accession>A0A0K2X6A3</accession>
<feature type="transmembrane region" description="Helical" evidence="1">
    <location>
        <begin position="35"/>
        <end position="54"/>
    </location>
</feature>
<keyword evidence="1" id="KW-1133">Transmembrane helix</keyword>
<organism evidence="3 7">
    <name type="scientific">Helicobacter ailurogastricus</name>
    <dbReference type="NCBI Taxonomy" id="1578720"/>
    <lineage>
        <taxon>Bacteria</taxon>
        <taxon>Pseudomonadati</taxon>
        <taxon>Campylobacterota</taxon>
        <taxon>Epsilonproteobacteria</taxon>
        <taxon>Campylobacterales</taxon>
        <taxon>Helicobacteraceae</taxon>
        <taxon>Helicobacter</taxon>
    </lineage>
</organism>
<keyword evidence="1" id="KW-0472">Membrane</keyword>
<evidence type="ECO:0000313" key="3">
    <source>
        <dbReference type="EMBL" id="CRF42865.1"/>
    </source>
</evidence>
<evidence type="ECO:0000313" key="2">
    <source>
        <dbReference type="EMBL" id="CRF40373.1"/>
    </source>
</evidence>
<evidence type="ECO:0000313" key="5">
    <source>
        <dbReference type="Proteomes" id="UP000038622"/>
    </source>
</evidence>
<reference evidence="3" key="1">
    <citation type="submission" date="2014-12" db="EMBL/GenBank/DDBJ databases">
        <title>Whole genome sequences of four Staphylococcus schleiferi canine isolates.</title>
        <authorList>
            <person name="Misic A.M."/>
            <person name="Cain C."/>
            <person name="Morris D.O."/>
            <person name="Rankin S."/>
            <person name="Beiting D."/>
        </authorList>
    </citation>
    <scope>NUCLEOTIDE SEQUENCE</scope>
    <source>
        <strain evidence="2">ASB11</strain>
        <strain evidence="3">ASB13</strain>
        <strain evidence="4">ASB9</strain>
    </source>
</reference>
<evidence type="ECO:0000313" key="6">
    <source>
        <dbReference type="Proteomes" id="UP000041394"/>
    </source>
</evidence>
<dbReference type="EMBL" id="CDML01000004">
    <property type="protein sequence ID" value="CRF40373.1"/>
    <property type="molecule type" value="Genomic_DNA"/>
</dbReference>
<evidence type="ECO:0000256" key="1">
    <source>
        <dbReference type="SAM" id="Phobius"/>
    </source>
</evidence>
<dbReference type="Proteomes" id="UP000041394">
    <property type="component" value="Unassembled WGS sequence"/>
</dbReference>
<sequence length="68" mass="7287">MPLCSLSLSLVLLLGLVLVLCVCLCFWVASLSPLALSFLALGVVVVALFFIVFCPLSKHVLLVFVVSH</sequence>
<evidence type="ECO:0000313" key="7">
    <source>
        <dbReference type="Proteomes" id="UP000045175"/>
    </source>
</evidence>
<gene>
    <name evidence="2" type="ORF">HAL011_01290</name>
    <name evidence="3" type="ORF">HAL013_10760</name>
    <name evidence="4" type="ORF">HAL09_03390</name>
</gene>
<keyword evidence="1" id="KW-0812">Transmembrane</keyword>
<dbReference type="Proteomes" id="UP000038622">
    <property type="component" value="Unassembled WGS sequence"/>
</dbReference>
<dbReference type="EMBL" id="CDMN01000011">
    <property type="protein sequence ID" value="CRF43787.1"/>
    <property type="molecule type" value="Genomic_DNA"/>
</dbReference>
<reference evidence="6 7" key="3">
    <citation type="submission" date="2014-12" db="EMBL/GenBank/DDBJ databases">
        <authorList>
            <person name="Jaenicke S."/>
        </authorList>
    </citation>
    <scope>NUCLEOTIDE SEQUENCE [LARGE SCALE GENOMIC DNA]</scope>
</reference>
<name>A0A0K2X6A3_9HELI</name>
<keyword evidence="5" id="KW-1185">Reference proteome</keyword>
<dbReference type="Proteomes" id="UP000045175">
    <property type="component" value="Unassembled WGS sequence"/>
</dbReference>
<protein>
    <submittedName>
        <fullName evidence="3">Uncharacterized protein</fullName>
    </submittedName>
</protein>
<evidence type="ECO:0000313" key="4">
    <source>
        <dbReference type="EMBL" id="CRF43787.1"/>
    </source>
</evidence>
<dbReference type="EMBL" id="CDMH01000048">
    <property type="protein sequence ID" value="CRF42865.1"/>
    <property type="molecule type" value="Genomic_DNA"/>
</dbReference>
<dbReference type="AlphaFoldDB" id="A0A0K2X6A3"/>